<accession>A0A8J9YSD1</accession>
<dbReference type="Pfam" id="PF00431">
    <property type="entry name" value="CUB"/>
    <property type="match status" value="2"/>
</dbReference>
<dbReference type="CDD" id="cd00033">
    <property type="entry name" value="CCP"/>
    <property type="match status" value="2"/>
</dbReference>
<proteinExistence type="predicted"/>
<feature type="disulfide bond" evidence="6">
    <location>
        <begin position="57"/>
        <end position="84"/>
    </location>
</feature>
<dbReference type="SMART" id="SM00032">
    <property type="entry name" value="CCP"/>
    <property type="match status" value="2"/>
</dbReference>
<evidence type="ECO:0000256" key="1">
    <source>
        <dbReference type="ARBA" id="ARBA00022659"/>
    </source>
</evidence>
<dbReference type="InterPro" id="IPR035914">
    <property type="entry name" value="Sperma_CUB_dom_sf"/>
</dbReference>
<name>A0A8J9YSD1_BRALA</name>
<dbReference type="InterPro" id="IPR000436">
    <property type="entry name" value="Sushi_SCR_CCP_dom"/>
</dbReference>
<dbReference type="InterPro" id="IPR000859">
    <property type="entry name" value="CUB_dom"/>
</dbReference>
<protein>
    <submittedName>
        <fullName evidence="9">CSMD3 protein</fullName>
    </submittedName>
</protein>
<feature type="disulfide bond" evidence="5">
    <location>
        <begin position="198"/>
        <end position="225"/>
    </location>
</feature>
<dbReference type="Pfam" id="PF00084">
    <property type="entry name" value="Sushi"/>
    <property type="match status" value="2"/>
</dbReference>
<evidence type="ECO:0000313" key="10">
    <source>
        <dbReference type="Proteomes" id="UP000838412"/>
    </source>
</evidence>
<dbReference type="EMBL" id="OV696695">
    <property type="protein sequence ID" value="CAH1239076.1"/>
    <property type="molecule type" value="Genomic_DNA"/>
</dbReference>
<dbReference type="CDD" id="cd00041">
    <property type="entry name" value="CUB"/>
    <property type="match status" value="2"/>
</dbReference>
<dbReference type="PANTHER" id="PTHR45656:SF4">
    <property type="entry name" value="PROTEIN CBR-CLEC-78"/>
    <property type="match status" value="1"/>
</dbReference>
<feature type="disulfide bond" evidence="5">
    <location>
        <begin position="88"/>
        <end position="115"/>
    </location>
</feature>
<feature type="domain" description="CUB" evidence="7">
    <location>
        <begin position="88"/>
        <end position="197"/>
    </location>
</feature>
<evidence type="ECO:0000256" key="4">
    <source>
        <dbReference type="ARBA" id="ARBA00023157"/>
    </source>
</evidence>
<dbReference type="Proteomes" id="UP000838412">
    <property type="component" value="Chromosome 10"/>
</dbReference>
<keyword evidence="1 6" id="KW-0768">Sushi</keyword>
<dbReference type="SUPFAM" id="SSF49854">
    <property type="entry name" value="Spermadhesin, CUB domain"/>
    <property type="match status" value="2"/>
</dbReference>
<evidence type="ECO:0000256" key="3">
    <source>
        <dbReference type="ARBA" id="ARBA00022737"/>
    </source>
</evidence>
<feature type="domain" description="CUB" evidence="7">
    <location>
        <begin position="198"/>
        <end position="308"/>
    </location>
</feature>
<dbReference type="AlphaFoldDB" id="A0A8J9YSD1"/>
<feature type="disulfide bond" evidence="6">
    <location>
        <begin position="341"/>
        <end position="368"/>
    </location>
</feature>
<dbReference type="PROSITE" id="PS50923">
    <property type="entry name" value="SUSHI"/>
    <property type="match status" value="2"/>
</dbReference>
<sequence>MMHLVLTTDDSWTEDGFKIYYEVFDVMQAPCSDLGVPDNGYRSGDNFSAGSVLTFACDDGFTLIGEEKLTCVPGQGWGGSSPTCEAVCGGNITERTSGLIYSPNYPWRYDNNLHCAWTIEVALGMGVLMTPEFMSIDDSDKMIFYDGGREDTDILIGEFNGGGVPDEVMSTSNVIHVVFTSDESIRQWGFRINYEVACGGYLTGISSGVIFSPGYPGQYPSNLNCTWTIEVDSGEGIKISPAEFSLEEVYDKFIIFDGDTKSNATLVGEYSGQNIPEEIMSTSNIIQLVLTTDDSYAEDGFKLFYDAFPLNSDPCPDPGVPKNGYRVGDSFSWDSLVSFGCNDGYLLIGQARIRCQAESRWSHPFPSCVETTCSSSRVLYEEEGEIRSPIDTRTYDYPHNVDCR</sequence>
<organism evidence="9 10">
    <name type="scientific">Branchiostoma lanceolatum</name>
    <name type="common">Common lancelet</name>
    <name type="synonym">Amphioxus lanceolatum</name>
    <dbReference type="NCBI Taxonomy" id="7740"/>
    <lineage>
        <taxon>Eukaryota</taxon>
        <taxon>Metazoa</taxon>
        <taxon>Chordata</taxon>
        <taxon>Cephalochordata</taxon>
        <taxon>Leptocardii</taxon>
        <taxon>Amphioxiformes</taxon>
        <taxon>Branchiostomatidae</taxon>
        <taxon>Branchiostoma</taxon>
    </lineage>
</organism>
<dbReference type="InterPro" id="IPR051277">
    <property type="entry name" value="SEZ6_CSMD_C4BPB_Regulators"/>
</dbReference>
<comment type="caution">
    <text evidence="6">Lacks conserved residue(s) required for the propagation of feature annotation.</text>
</comment>
<dbReference type="SMART" id="SM00042">
    <property type="entry name" value="CUB"/>
    <property type="match status" value="2"/>
</dbReference>
<evidence type="ECO:0000256" key="2">
    <source>
        <dbReference type="ARBA" id="ARBA00022729"/>
    </source>
</evidence>
<reference evidence="9" key="1">
    <citation type="submission" date="2022-01" db="EMBL/GenBank/DDBJ databases">
        <authorList>
            <person name="Braso-Vives M."/>
        </authorList>
    </citation>
    <scope>NUCLEOTIDE SEQUENCE</scope>
</reference>
<feature type="domain" description="Sushi" evidence="8">
    <location>
        <begin position="313"/>
        <end position="370"/>
    </location>
</feature>
<evidence type="ECO:0000256" key="6">
    <source>
        <dbReference type="PROSITE-ProRule" id="PRU00302"/>
    </source>
</evidence>
<keyword evidence="4 6" id="KW-1015">Disulfide bond</keyword>
<gene>
    <name evidence="9" type="primary">CSMD3</name>
    <name evidence="9" type="ORF">BLAG_LOCUS3458</name>
</gene>
<feature type="domain" description="Sushi" evidence="8">
    <location>
        <begin position="29"/>
        <end position="86"/>
    </location>
</feature>
<evidence type="ECO:0000313" key="9">
    <source>
        <dbReference type="EMBL" id="CAH1239076.1"/>
    </source>
</evidence>
<dbReference type="FunFam" id="2.60.120.290:FF:000001">
    <property type="entry name" value="CUB and sushi domain-containing protein 3 isoform X1"/>
    <property type="match status" value="1"/>
</dbReference>
<evidence type="ECO:0000259" key="8">
    <source>
        <dbReference type="PROSITE" id="PS50923"/>
    </source>
</evidence>
<dbReference type="Gene3D" id="2.10.70.10">
    <property type="entry name" value="Complement Module, domain 1"/>
    <property type="match status" value="2"/>
</dbReference>
<dbReference type="FunFam" id="2.10.70.10:FF:000002">
    <property type="entry name" value="CUB and Sushi multiple domains 3"/>
    <property type="match status" value="1"/>
</dbReference>
<evidence type="ECO:0000256" key="5">
    <source>
        <dbReference type="PROSITE-ProRule" id="PRU00059"/>
    </source>
</evidence>
<dbReference type="InterPro" id="IPR035976">
    <property type="entry name" value="Sushi/SCR/CCP_sf"/>
</dbReference>
<dbReference type="SUPFAM" id="SSF57535">
    <property type="entry name" value="Complement control module/SCR domain"/>
    <property type="match status" value="2"/>
</dbReference>
<keyword evidence="3" id="KW-0677">Repeat</keyword>
<dbReference type="PROSITE" id="PS01180">
    <property type="entry name" value="CUB"/>
    <property type="match status" value="2"/>
</dbReference>
<keyword evidence="2" id="KW-0732">Signal</keyword>
<keyword evidence="10" id="KW-1185">Reference proteome</keyword>
<dbReference type="Gene3D" id="2.60.120.290">
    <property type="entry name" value="Spermadhesin, CUB domain"/>
    <property type="match status" value="2"/>
</dbReference>
<evidence type="ECO:0000259" key="7">
    <source>
        <dbReference type="PROSITE" id="PS01180"/>
    </source>
</evidence>
<dbReference type="PANTHER" id="PTHR45656">
    <property type="entry name" value="PROTEIN CBR-CLEC-78"/>
    <property type="match status" value="1"/>
</dbReference>
<dbReference type="OrthoDB" id="5804959at2759"/>